<dbReference type="Pfam" id="PF10145">
    <property type="entry name" value="PhageMin_Tail"/>
    <property type="match status" value="1"/>
</dbReference>
<feature type="domain" description="Phage tail tape measure protein" evidence="1">
    <location>
        <begin position="2"/>
        <end position="102"/>
    </location>
</feature>
<reference evidence="2" key="1">
    <citation type="journal article" date="2014" name="Front. Microbiol.">
        <title>High frequency of phylogenetically diverse reductive dehalogenase-homologous genes in deep subseafloor sedimentary metagenomes.</title>
        <authorList>
            <person name="Kawai M."/>
            <person name="Futagami T."/>
            <person name="Toyoda A."/>
            <person name="Takaki Y."/>
            <person name="Nishi S."/>
            <person name="Hori S."/>
            <person name="Arai W."/>
            <person name="Tsubouchi T."/>
            <person name="Morono Y."/>
            <person name="Uchiyama I."/>
            <person name="Ito T."/>
            <person name="Fujiyama A."/>
            <person name="Inagaki F."/>
            <person name="Takami H."/>
        </authorList>
    </citation>
    <scope>NUCLEOTIDE SEQUENCE</scope>
    <source>
        <strain evidence="2">Expedition CK06-06</strain>
    </source>
</reference>
<name>X1ERD2_9ZZZZ</name>
<dbReference type="InterPro" id="IPR010090">
    <property type="entry name" value="Phage_tape_meas"/>
</dbReference>
<gene>
    <name evidence="2" type="ORF">S01H4_63057</name>
</gene>
<protein>
    <recommendedName>
        <fullName evidence="1">Phage tail tape measure protein domain-containing protein</fullName>
    </recommendedName>
</protein>
<organism evidence="2">
    <name type="scientific">marine sediment metagenome</name>
    <dbReference type="NCBI Taxonomy" id="412755"/>
    <lineage>
        <taxon>unclassified sequences</taxon>
        <taxon>metagenomes</taxon>
        <taxon>ecological metagenomes</taxon>
    </lineage>
</organism>
<comment type="caution">
    <text evidence="2">The sequence shown here is derived from an EMBL/GenBank/DDBJ whole genome shotgun (WGS) entry which is preliminary data.</text>
</comment>
<sequence>AKLWKTNAFELDEFTGALQQFLPVANVYNFSMTESIALLSTLQTAGLKSTKAGRLLRTSVSKLVDNLDQVAVTLGVHVNPAMDTTFDVLMRVLGAVKKLESAGGELPIEAIQAMGIFGGVRSRQAGMALVSMYDLLQENLEAINTE</sequence>
<evidence type="ECO:0000259" key="1">
    <source>
        <dbReference type="Pfam" id="PF10145"/>
    </source>
</evidence>
<dbReference type="EMBL" id="BART01037806">
    <property type="protein sequence ID" value="GAH11198.1"/>
    <property type="molecule type" value="Genomic_DNA"/>
</dbReference>
<feature type="non-terminal residue" evidence="2">
    <location>
        <position position="1"/>
    </location>
</feature>
<feature type="non-terminal residue" evidence="2">
    <location>
        <position position="146"/>
    </location>
</feature>
<dbReference type="AlphaFoldDB" id="X1ERD2"/>
<proteinExistence type="predicted"/>
<evidence type="ECO:0000313" key="2">
    <source>
        <dbReference type="EMBL" id="GAH11198.1"/>
    </source>
</evidence>
<accession>X1ERD2</accession>